<dbReference type="Pfam" id="PF01035">
    <property type="entry name" value="DNA_binding_1"/>
    <property type="match status" value="1"/>
</dbReference>
<evidence type="ECO:0000313" key="4">
    <source>
        <dbReference type="EMBL" id="GAA0705924.1"/>
    </source>
</evidence>
<evidence type="ECO:0000256" key="2">
    <source>
        <dbReference type="SAM" id="MobiDB-lite"/>
    </source>
</evidence>
<dbReference type="InterPro" id="IPR052520">
    <property type="entry name" value="ATL_DNA_repair"/>
</dbReference>
<dbReference type="EMBL" id="BAAAEU010000001">
    <property type="protein sequence ID" value="GAA0705924.1"/>
    <property type="molecule type" value="Genomic_DNA"/>
</dbReference>
<dbReference type="CDD" id="cd06445">
    <property type="entry name" value="ATase"/>
    <property type="match status" value="1"/>
</dbReference>
<keyword evidence="1" id="KW-0227">DNA damage</keyword>
<dbReference type="PANTHER" id="PTHR42942">
    <property type="entry name" value="6-O-METHYLGUANINE DNA METHYLTRANSFERASE"/>
    <property type="match status" value="1"/>
</dbReference>
<dbReference type="InterPro" id="IPR036217">
    <property type="entry name" value="MethylDNA_cys_MeTrfase_DNAb"/>
</dbReference>
<accession>A0ABN1IC34</accession>
<dbReference type="PANTHER" id="PTHR42942:SF1">
    <property type="entry name" value="ALKYLTRANSFERASE-LIKE PROTEIN 1"/>
    <property type="match status" value="1"/>
</dbReference>
<dbReference type="Proteomes" id="UP001501523">
    <property type="component" value="Unassembled WGS sequence"/>
</dbReference>
<dbReference type="Gene3D" id="1.10.10.10">
    <property type="entry name" value="Winged helix-like DNA-binding domain superfamily/Winged helix DNA-binding domain"/>
    <property type="match status" value="1"/>
</dbReference>
<comment type="caution">
    <text evidence="4">The sequence shown here is derived from an EMBL/GenBank/DDBJ whole genome shotgun (WGS) entry which is preliminary data.</text>
</comment>
<dbReference type="InterPro" id="IPR014048">
    <property type="entry name" value="MethylDNA_cys_MeTrfase_DNA-bd"/>
</dbReference>
<dbReference type="SUPFAM" id="SSF46767">
    <property type="entry name" value="Methylated DNA-protein cysteine methyltransferase, C-terminal domain"/>
    <property type="match status" value="1"/>
</dbReference>
<name>A0ABN1IC34_9GAMM</name>
<feature type="compositionally biased region" description="Basic residues" evidence="2">
    <location>
        <begin position="135"/>
        <end position="146"/>
    </location>
</feature>
<proteinExistence type="predicted"/>
<evidence type="ECO:0000259" key="3">
    <source>
        <dbReference type="Pfam" id="PF01035"/>
    </source>
</evidence>
<organism evidence="4 5">
    <name type="scientific">Dokdonella soli</name>
    <dbReference type="NCBI Taxonomy" id="529810"/>
    <lineage>
        <taxon>Bacteria</taxon>
        <taxon>Pseudomonadati</taxon>
        <taxon>Pseudomonadota</taxon>
        <taxon>Gammaproteobacteria</taxon>
        <taxon>Lysobacterales</taxon>
        <taxon>Rhodanobacteraceae</taxon>
        <taxon>Dokdonella</taxon>
    </lineage>
</organism>
<protein>
    <recommendedName>
        <fullName evidence="3">Methylated-DNA-[protein]-cysteine S-methyltransferase DNA binding domain-containing protein</fullName>
    </recommendedName>
</protein>
<feature type="domain" description="Methylated-DNA-[protein]-cysteine S-methyltransferase DNA binding" evidence="3">
    <location>
        <begin position="13"/>
        <end position="92"/>
    </location>
</feature>
<gene>
    <name evidence="4" type="ORF">GCM10009105_03790</name>
</gene>
<keyword evidence="5" id="KW-1185">Reference proteome</keyword>
<reference evidence="4 5" key="1">
    <citation type="journal article" date="2019" name="Int. J. Syst. Evol. Microbiol.">
        <title>The Global Catalogue of Microorganisms (GCM) 10K type strain sequencing project: providing services to taxonomists for standard genome sequencing and annotation.</title>
        <authorList>
            <consortium name="The Broad Institute Genomics Platform"/>
            <consortium name="The Broad Institute Genome Sequencing Center for Infectious Disease"/>
            <person name="Wu L."/>
            <person name="Ma J."/>
        </authorList>
    </citation>
    <scope>NUCLEOTIDE SEQUENCE [LARGE SCALE GENOMIC DNA]</scope>
    <source>
        <strain evidence="4 5">JCM 15421</strain>
    </source>
</reference>
<evidence type="ECO:0000256" key="1">
    <source>
        <dbReference type="ARBA" id="ARBA00022763"/>
    </source>
</evidence>
<dbReference type="InterPro" id="IPR036388">
    <property type="entry name" value="WH-like_DNA-bd_sf"/>
</dbReference>
<sequence length="146" mass="16151">MKSVRTNPPPGHAEIHRTIAAIPSGRVASYGEIAMRAGLPGRARLVGRVLGETPPGVELPWHRVLRSDGRIAFPPGSRAFREQVRRLAAEGVLTRNGRVDLALHGWERNLDDLLWGPPKPIAPRKPHAGADRLQRPRQRRSARPES</sequence>
<feature type="region of interest" description="Disordered" evidence="2">
    <location>
        <begin position="115"/>
        <end position="146"/>
    </location>
</feature>
<evidence type="ECO:0000313" key="5">
    <source>
        <dbReference type="Proteomes" id="UP001501523"/>
    </source>
</evidence>